<evidence type="ECO:0000313" key="13">
    <source>
        <dbReference type="Proteomes" id="UP000187822"/>
    </source>
</evidence>
<dbReference type="GO" id="GO:0005737">
    <property type="term" value="C:cytoplasm"/>
    <property type="evidence" value="ECO:0007669"/>
    <property type="project" value="UniProtKB-SubCell"/>
</dbReference>
<protein>
    <recommendedName>
        <fullName evidence="9">Protein pelota homolog</fullName>
        <ecNumber evidence="9">3.1.-.-</ecNumber>
    </recommendedName>
</protein>
<dbReference type="GO" id="GO:0004519">
    <property type="term" value="F:endonuclease activity"/>
    <property type="evidence" value="ECO:0007669"/>
    <property type="project" value="UniProtKB-UniRule"/>
</dbReference>
<dbReference type="InterPro" id="IPR038069">
    <property type="entry name" value="Pelota/DOM34_N"/>
</dbReference>
<dbReference type="Proteomes" id="UP000195607">
    <property type="component" value="Chromosome I"/>
</dbReference>
<evidence type="ECO:0000256" key="4">
    <source>
        <dbReference type="ARBA" id="ARBA00022490"/>
    </source>
</evidence>
<dbReference type="Pfam" id="PF03465">
    <property type="entry name" value="eRF1_3"/>
    <property type="match status" value="1"/>
</dbReference>
<evidence type="ECO:0000256" key="2">
    <source>
        <dbReference type="ARBA" id="ARBA00004496"/>
    </source>
</evidence>
<dbReference type="GeneID" id="41587651"/>
<dbReference type="SUPFAM" id="SSF55315">
    <property type="entry name" value="L30e-like"/>
    <property type="match status" value="1"/>
</dbReference>
<dbReference type="Proteomes" id="UP000187822">
    <property type="component" value="Chromosome I"/>
</dbReference>
<accession>A0A1N5STW4</accession>
<dbReference type="InterPro" id="IPR004405">
    <property type="entry name" value="TF_pelota"/>
</dbReference>
<organism evidence="11 14">
    <name type="scientific">Cuniculiplasma divulgatum</name>
    <dbReference type="NCBI Taxonomy" id="1673428"/>
    <lineage>
        <taxon>Archaea</taxon>
        <taxon>Methanobacteriati</taxon>
        <taxon>Thermoplasmatota</taxon>
        <taxon>Thermoplasmata</taxon>
        <taxon>Thermoplasmatales</taxon>
        <taxon>Cuniculiplasmataceae</taxon>
        <taxon>Cuniculiplasma</taxon>
    </lineage>
</organism>
<evidence type="ECO:0000256" key="6">
    <source>
        <dbReference type="ARBA" id="ARBA00022723"/>
    </source>
</evidence>
<dbReference type="OrthoDB" id="31300at2157"/>
<dbReference type="Gene3D" id="3.30.420.60">
    <property type="entry name" value="eRF1 domain 2"/>
    <property type="match status" value="1"/>
</dbReference>
<dbReference type="PANTHER" id="PTHR10853:SF0">
    <property type="entry name" value="PROTEIN PELOTA HOMOLOG"/>
    <property type="match status" value="1"/>
</dbReference>
<dbReference type="GO" id="GO:0046872">
    <property type="term" value="F:metal ion binding"/>
    <property type="evidence" value="ECO:0007669"/>
    <property type="project" value="UniProtKB-UniRule"/>
</dbReference>
<dbReference type="InterPro" id="IPR029064">
    <property type="entry name" value="Ribosomal_eL30-like_sf"/>
</dbReference>
<dbReference type="STRING" id="1673428.CPM_0317"/>
<dbReference type="GO" id="GO:0071025">
    <property type="term" value="P:RNA surveillance"/>
    <property type="evidence" value="ECO:0007669"/>
    <property type="project" value="InterPro"/>
</dbReference>
<comment type="subcellular location">
    <subcellularLocation>
        <location evidence="2 9">Cytoplasm</location>
    </subcellularLocation>
</comment>
<sequence length="340" mass="39031">MKLRQNEEGWREILIENLDDLWYLKNIIDSGTVIRKTVLRREEKSEDMERSKETSRKPVTLEIRPEEVYFQPFTDRLRIQGIITKGPEGTLGQHQSLYISEGENVEILKDKWDRSSENLIRDAMLKASNNALFIVMDDETAIFCILRDYGLQTQAKIYSGKSGKEYAGNYSRKNYFEEILRTLNSIKFAGPVVITGPGFEGEMFEKFLKENSSGMKINFVPSTREDENAVFEIINTEAVRKIIGDSRSARERKYMEQFMEGLARNSMVAYGREEILRLSSTGAIDKLLVLEDSFRNEDFQKIIENVSLSGGEVIIMSSDGEYGKTLKNFGNIVALLRYNA</sequence>
<dbReference type="EMBL" id="LT719092">
    <property type="protein sequence ID" value="SJK84203.1"/>
    <property type="molecule type" value="Genomic_DNA"/>
</dbReference>
<keyword evidence="5 9" id="KW-0540">Nuclease</keyword>
<comment type="function">
    <text evidence="9">May function in recognizing stalled ribosomes, interact with stem-loop structures in stalled mRNA molecules, and effect endonucleolytic cleavage of the mRNA. May play a role in the release non-functional ribosomes and degradation of damaged mRNAs. Has endoribonuclease activity.</text>
</comment>
<dbReference type="InterPro" id="IPR005142">
    <property type="entry name" value="eRF1_3"/>
</dbReference>
<dbReference type="InterPro" id="IPR042226">
    <property type="entry name" value="eFR1_2_sf"/>
</dbReference>
<evidence type="ECO:0000256" key="1">
    <source>
        <dbReference type="ARBA" id="ARBA00001968"/>
    </source>
</evidence>
<dbReference type="GO" id="GO:0016787">
    <property type="term" value="F:hydrolase activity"/>
    <property type="evidence" value="ECO:0007669"/>
    <property type="project" value="UniProtKB-KW"/>
</dbReference>
<dbReference type="AlphaFoldDB" id="A0A1N5STW4"/>
<dbReference type="InterPro" id="IPR023521">
    <property type="entry name" value="Pelota_arc"/>
</dbReference>
<feature type="domain" description="eRF1/Pelota-like N-terminal" evidence="10">
    <location>
        <begin position="1"/>
        <end position="125"/>
    </location>
</feature>
<keyword evidence="6 9" id="KW-0479">Metal-binding</keyword>
<reference evidence="11 14" key="1">
    <citation type="submission" date="2016-04" db="EMBL/GenBank/DDBJ databases">
        <authorList>
            <person name="Evans L.H."/>
            <person name="Alamgir A."/>
            <person name="Owens N."/>
            <person name="Weber N.D."/>
            <person name="Virtaneva K."/>
            <person name="Barbian K."/>
            <person name="Babar A."/>
            <person name="Rosenke K."/>
        </authorList>
    </citation>
    <scope>NUCLEOTIDE SEQUENCE [LARGE SCALE GENOMIC DNA]</scope>
    <source>
        <strain evidence="11">S5</strain>
        <strain evidence="14">S5(T) (JCM 30642 \VKM B-2941)</strain>
    </source>
</reference>
<dbReference type="GO" id="GO:0070651">
    <property type="term" value="P:nonfunctional rRNA decay"/>
    <property type="evidence" value="ECO:0007669"/>
    <property type="project" value="TreeGrafter"/>
</dbReference>
<keyword evidence="13" id="KW-1185">Reference proteome</keyword>
<dbReference type="NCBIfam" id="TIGR00111">
    <property type="entry name" value="pelota"/>
    <property type="match status" value="1"/>
</dbReference>
<dbReference type="GO" id="GO:0070966">
    <property type="term" value="P:nuclear-transcribed mRNA catabolic process, no-go decay"/>
    <property type="evidence" value="ECO:0007669"/>
    <property type="project" value="InterPro"/>
</dbReference>
<gene>
    <name evidence="9" type="primary">pelA</name>
    <name evidence="12" type="ORF">CPM_0317</name>
    <name evidence="11" type="ORF">CSP5_0348</name>
</gene>
<comment type="domain">
    <text evidence="9">The N-terminal domain has the RNA-binding Sm fold. It harbors the endoribonuclease activity.</text>
</comment>
<comment type="cofactor">
    <cofactor evidence="1 9">
        <name>a divalent metal cation</name>
        <dbReference type="ChEBI" id="CHEBI:60240"/>
    </cofactor>
</comment>
<keyword evidence="8 9" id="KW-0378">Hydrolase</keyword>
<dbReference type="EC" id="3.1.-.-" evidence="9"/>
<dbReference type="SUPFAM" id="SSF159065">
    <property type="entry name" value="Dom34/Pelota N-terminal domain-like"/>
    <property type="match status" value="1"/>
</dbReference>
<keyword evidence="7 9" id="KW-0255">Endonuclease</keyword>
<reference evidence="13" key="3">
    <citation type="submission" date="2016-06" db="EMBL/GenBank/DDBJ databases">
        <authorList>
            <person name="Toshchakov V.S."/>
        </authorList>
    </citation>
    <scope>NUCLEOTIDE SEQUENCE [LARGE SCALE GENOMIC DNA]</scope>
    <source>
        <strain>PM4 (JCM 30641</strain>
        <strain evidence="13">\VKM B-2940)</strain>
    </source>
</reference>
<evidence type="ECO:0000256" key="5">
    <source>
        <dbReference type="ARBA" id="ARBA00022722"/>
    </source>
</evidence>
<comment type="subunit">
    <text evidence="9">Monomer.</text>
</comment>
<dbReference type="EMBL" id="LT671858">
    <property type="protein sequence ID" value="SIM39397.1"/>
    <property type="molecule type" value="Genomic_DNA"/>
</dbReference>
<evidence type="ECO:0000256" key="3">
    <source>
        <dbReference type="ARBA" id="ARBA00009504"/>
    </source>
</evidence>
<evidence type="ECO:0000313" key="12">
    <source>
        <dbReference type="EMBL" id="SJK84203.1"/>
    </source>
</evidence>
<evidence type="ECO:0000256" key="7">
    <source>
        <dbReference type="ARBA" id="ARBA00022759"/>
    </source>
</evidence>
<dbReference type="InterPro" id="IPR005140">
    <property type="entry name" value="eRF1_Pelota-like_N"/>
</dbReference>
<dbReference type="Pfam" id="PF26356">
    <property type="entry name" value="Pelota_N"/>
    <property type="match status" value="1"/>
</dbReference>
<dbReference type="Gene3D" id="3.30.1330.30">
    <property type="match status" value="1"/>
</dbReference>
<dbReference type="InterPro" id="IPR058547">
    <property type="entry name" value="Pelota_N"/>
</dbReference>
<evidence type="ECO:0000313" key="14">
    <source>
        <dbReference type="Proteomes" id="UP000195607"/>
    </source>
</evidence>
<comment type="similarity">
    <text evidence="3 9">Belongs to the eukaryotic release factor 1 family. Pelota subfamily.</text>
</comment>
<dbReference type="GO" id="GO:0070481">
    <property type="term" value="P:nuclear-transcribed mRNA catabolic process, non-stop decay"/>
    <property type="evidence" value="ECO:0007669"/>
    <property type="project" value="InterPro"/>
</dbReference>
<dbReference type="PANTHER" id="PTHR10853">
    <property type="entry name" value="PELOTA"/>
    <property type="match status" value="1"/>
</dbReference>
<dbReference type="SMART" id="SM01194">
    <property type="entry name" value="eRF1_1"/>
    <property type="match status" value="1"/>
</dbReference>
<dbReference type="HAMAP" id="MF_01853">
    <property type="entry name" value="PelO"/>
    <property type="match status" value="1"/>
</dbReference>
<dbReference type="KEGG" id="cdiv:CPM_0317"/>
<dbReference type="RefSeq" id="WP_077075887.1">
    <property type="nucleotide sequence ID" value="NZ_LT671858.1"/>
</dbReference>
<name>A0A1N5STW4_9ARCH</name>
<evidence type="ECO:0000259" key="10">
    <source>
        <dbReference type="SMART" id="SM01194"/>
    </source>
</evidence>
<reference evidence="12" key="2">
    <citation type="submission" date="2016-06" db="EMBL/GenBank/DDBJ databases">
        <authorList>
            <person name="Olsen C.W."/>
            <person name="Carey S."/>
            <person name="Hinshaw L."/>
            <person name="Karasin A.I."/>
        </authorList>
    </citation>
    <scope>NUCLEOTIDE SEQUENCE [LARGE SCALE GENOMIC DNA]</scope>
    <source>
        <strain evidence="12">PM4</strain>
    </source>
</reference>
<evidence type="ECO:0000256" key="8">
    <source>
        <dbReference type="ARBA" id="ARBA00022801"/>
    </source>
</evidence>
<evidence type="ECO:0000313" key="11">
    <source>
        <dbReference type="EMBL" id="SIM39397.1"/>
    </source>
</evidence>
<dbReference type="Gene3D" id="2.30.30.870">
    <property type="entry name" value="Pelota, domain A"/>
    <property type="match status" value="1"/>
</dbReference>
<dbReference type="SUPFAM" id="SSF53137">
    <property type="entry name" value="Translational machinery components"/>
    <property type="match status" value="1"/>
</dbReference>
<proteinExistence type="inferred from homology"/>
<dbReference type="GO" id="GO:0032790">
    <property type="term" value="P:ribosome disassembly"/>
    <property type="evidence" value="ECO:0007669"/>
    <property type="project" value="TreeGrafter"/>
</dbReference>
<keyword evidence="4 9" id="KW-0963">Cytoplasm</keyword>
<evidence type="ECO:0000256" key="9">
    <source>
        <dbReference type="HAMAP-Rule" id="MF_01853"/>
    </source>
</evidence>